<dbReference type="Pfam" id="PF03865">
    <property type="entry name" value="ShlB"/>
    <property type="match status" value="1"/>
</dbReference>
<keyword evidence="2" id="KW-0812">Transmembrane</keyword>
<dbReference type="GO" id="GO:0046819">
    <property type="term" value="P:protein secretion by the type V secretion system"/>
    <property type="evidence" value="ECO:0007669"/>
    <property type="project" value="TreeGrafter"/>
</dbReference>
<dbReference type="PANTHER" id="PTHR34597:SF3">
    <property type="entry name" value="OUTER MEMBRANE TRANSPORTER CDIB"/>
    <property type="match status" value="1"/>
</dbReference>
<dbReference type="InterPro" id="IPR027282">
    <property type="entry name" value="TPS"/>
</dbReference>
<gene>
    <name evidence="7" type="ORF">EJN92_19990</name>
</gene>
<protein>
    <submittedName>
        <fullName evidence="7">ShlB/FhaC/HecB family hemolysin secretion/activation protein</fullName>
    </submittedName>
</protein>
<dbReference type="Gene3D" id="2.40.160.50">
    <property type="entry name" value="membrane protein fhac: a member of the omp85/tpsb transporter family"/>
    <property type="match status" value="1"/>
</dbReference>
<dbReference type="GO" id="GO:0008320">
    <property type="term" value="F:protein transmembrane transporter activity"/>
    <property type="evidence" value="ECO:0007669"/>
    <property type="project" value="TreeGrafter"/>
</dbReference>
<keyword evidence="8" id="KW-1185">Reference proteome</keyword>
<dbReference type="InterPro" id="IPR005565">
    <property type="entry name" value="Hemolysn_activator_HlyB_C"/>
</dbReference>
<dbReference type="Gene3D" id="3.10.20.310">
    <property type="entry name" value="membrane protein fhac"/>
    <property type="match status" value="1"/>
</dbReference>
<evidence type="ECO:0000259" key="6">
    <source>
        <dbReference type="Pfam" id="PF17287"/>
    </source>
</evidence>
<dbReference type="GO" id="GO:0098046">
    <property type="term" value="C:type V protein secretion system complex"/>
    <property type="evidence" value="ECO:0007669"/>
    <property type="project" value="TreeGrafter"/>
</dbReference>
<organism evidence="7 8">
    <name type="scientific">Undibacterium parvum</name>
    <dbReference type="NCBI Taxonomy" id="401471"/>
    <lineage>
        <taxon>Bacteria</taxon>
        <taxon>Pseudomonadati</taxon>
        <taxon>Pseudomonadota</taxon>
        <taxon>Betaproteobacteria</taxon>
        <taxon>Burkholderiales</taxon>
        <taxon>Oxalobacteraceae</taxon>
        <taxon>Undibacterium</taxon>
    </lineage>
</organism>
<proteinExistence type="predicted"/>
<keyword evidence="3" id="KW-0998">Cell outer membrane</keyword>
<keyword evidence="1" id="KW-1134">Transmembrane beta strand</keyword>
<dbReference type="OrthoDB" id="290122at2"/>
<dbReference type="RefSeq" id="WP_126129439.1">
    <property type="nucleotide sequence ID" value="NZ_CP034464.1"/>
</dbReference>
<dbReference type="AlphaFoldDB" id="A0A3Q9BTD5"/>
<dbReference type="InterPro" id="IPR035251">
    <property type="entry name" value="ShlB_POTRA"/>
</dbReference>
<evidence type="ECO:0000313" key="8">
    <source>
        <dbReference type="Proteomes" id="UP000275663"/>
    </source>
</evidence>
<dbReference type="PIRSF" id="PIRSF029745">
    <property type="entry name" value="FhaC"/>
    <property type="match status" value="1"/>
</dbReference>
<dbReference type="InterPro" id="IPR013686">
    <property type="entry name" value="Polypept-transport_assoc_ShlB"/>
</dbReference>
<dbReference type="PANTHER" id="PTHR34597">
    <property type="entry name" value="SLR1661 PROTEIN"/>
    <property type="match status" value="1"/>
</dbReference>
<accession>A0A3Q9BTD5</accession>
<dbReference type="Proteomes" id="UP000275663">
    <property type="component" value="Chromosome"/>
</dbReference>
<evidence type="ECO:0000256" key="2">
    <source>
        <dbReference type="ARBA" id="ARBA00022692"/>
    </source>
</evidence>
<reference evidence="7 8" key="1">
    <citation type="journal article" date="2011" name="Int. J. Syst. Evol. Microbiol.">
        <title>Description of Undibacterium oligocarboniphilum sp. nov., isolated from purified water, and Undibacterium pigrum strain CCUG 49012 as the type strain of Undibacterium parvum sp. nov., and emended descriptions of the genus Undibacterium and the species Undibacterium pigrum.</title>
        <authorList>
            <person name="Eder W."/>
            <person name="Wanner G."/>
            <person name="Ludwig W."/>
            <person name="Busse H.J."/>
            <person name="Ziemke-Kageler F."/>
            <person name="Lang E."/>
        </authorList>
    </citation>
    <scope>NUCLEOTIDE SEQUENCE [LARGE SCALE GENOMIC DNA]</scope>
    <source>
        <strain evidence="7 8">DSM 23061</strain>
    </source>
</reference>
<evidence type="ECO:0000256" key="1">
    <source>
        <dbReference type="ARBA" id="ARBA00022452"/>
    </source>
</evidence>
<evidence type="ECO:0000259" key="4">
    <source>
        <dbReference type="Pfam" id="PF03865"/>
    </source>
</evidence>
<evidence type="ECO:0000313" key="7">
    <source>
        <dbReference type="EMBL" id="AZP14078.1"/>
    </source>
</evidence>
<feature type="domain" description="ShlB POTRA" evidence="6">
    <location>
        <begin position="203"/>
        <end position="245"/>
    </location>
</feature>
<feature type="domain" description="Haemolysin activator HlyB C-terminal" evidence="4">
    <location>
        <begin position="252"/>
        <end position="570"/>
    </location>
</feature>
<evidence type="ECO:0000256" key="3">
    <source>
        <dbReference type="ARBA" id="ARBA00023237"/>
    </source>
</evidence>
<dbReference type="InterPro" id="IPR051544">
    <property type="entry name" value="TPS_OM_transporter"/>
</dbReference>
<keyword evidence="1" id="KW-0472">Membrane</keyword>
<dbReference type="KEGG" id="upv:EJN92_19990"/>
<dbReference type="Pfam" id="PF17287">
    <property type="entry name" value="POTRA_3"/>
    <property type="match status" value="1"/>
</dbReference>
<dbReference type="EMBL" id="CP034464">
    <property type="protein sequence ID" value="AZP14078.1"/>
    <property type="molecule type" value="Genomic_DNA"/>
</dbReference>
<name>A0A3Q9BTD5_9BURK</name>
<sequence>MQLSYSKTPKRRTVSLIPTAKTIVSLSFLRRRLLIVSLALLPVQLSFSQAIPASPNSPAKLFLDQDGLRRQEERTREQQQLLQAKSDVLTRPQTTKVVATLPIESPCFSISEVEFTGASAWRFSWLQATVRPFLYHCAGVQGLRLIASTLDAKLIELGYATTRVSLPQQNLRDGRLVFALQVGRVSELRMIKSGITGDVLDTAWGTWWNAFPTSKGNILNIRDLEQGVEQMKRLSSQSVATRIEPGQEPDTSIVFIERQLGPVQDRMHGGVTIDNSGSSSLGRTQLSGYFAMENLLGLNDILNFGVNSNLEHPSSDHHSRGYSASYSIPWGFHNFSYSQSSNQFAQIVQGTTVRFLSSGNSASKDFKWNFLALRTASSKAGVFAGVSTRHAESFLDDVELLVQRRRTTNFEAGINFKQLLGQGSIEFDLGHRQGMPWRDAQDDFAGAADGGLTLRPQLTTLHVTLNQTFQLGARNYQYLGALQGQHTSDKTLAIDQISIGGRSSVRGFDGDSVLLSESGIILRNEVSTFTPFFDGIDSSSYLALDFGQVGGASVGNLIGNKLAGIAAGVRIKSKALQLDMSLGTPLYHPEGFQTLRWNPYLSLTYAY</sequence>
<dbReference type="Pfam" id="PF08479">
    <property type="entry name" value="POTRA_2"/>
    <property type="match status" value="1"/>
</dbReference>
<evidence type="ECO:0000259" key="5">
    <source>
        <dbReference type="Pfam" id="PF08479"/>
    </source>
</evidence>
<feature type="domain" description="Polypeptide-transport-associated ShlB-type" evidence="5">
    <location>
        <begin position="108"/>
        <end position="176"/>
    </location>
</feature>